<evidence type="ECO:0000256" key="1">
    <source>
        <dbReference type="ARBA" id="ARBA00009206"/>
    </source>
</evidence>
<dbReference type="SUPFAM" id="SSF52913">
    <property type="entry name" value="RNA 3'-terminal phosphate cyclase, RPTC, insert domain"/>
    <property type="match status" value="1"/>
</dbReference>
<evidence type="ECO:0000313" key="9">
    <source>
        <dbReference type="EMBL" id="RKX71565.1"/>
    </source>
</evidence>
<gene>
    <name evidence="5" type="primary">rtcA</name>
    <name evidence="9" type="ORF">DRP53_01155</name>
</gene>
<dbReference type="InterPro" id="IPR013792">
    <property type="entry name" value="RNA3'P_cycl/enolpyr_Trfase_a/b"/>
</dbReference>
<comment type="similarity">
    <text evidence="1 5">Belongs to the RNA 3'-terminal cyclase family. Type 1 subfamily.</text>
</comment>
<name>A0A660SL42_UNCW3</name>
<dbReference type="PIRSF" id="PIRSF005378">
    <property type="entry name" value="RNA3'_term_phos_cycl_euk"/>
    <property type="match status" value="1"/>
</dbReference>
<feature type="domain" description="RNA 3'-terminal phosphate cyclase insert" evidence="8">
    <location>
        <begin position="184"/>
        <end position="271"/>
    </location>
</feature>
<keyword evidence="5" id="KW-0963">Cytoplasm</keyword>
<sequence>MLEIDGSYGEGGGQILRYSLALAGLTRTPFRIFNIRKGRKKPGLMPQHLASVRAVKEITRGEVAGDEHGSLELVFRPGPVQAGEYSFDVAEERGSAGSVALVLQAVLPILASIPEKSRVIIKGGTHVPFAPIYDYLDSVLFPFLIQLGLDLRCQIKSYGFYPKGGGEIEVLIRGGRTRPVELIERGGRVRLKATSVVANLPESIALRQLNPLRERLSPLETEVKVVRSKGPGTYIFLKAEYERTIAGFSALGRKGKPAEVVGKECLDQFLNFEKQSGIDHHLSDQILIYLINSDGKSIFKTSQVTNHLKTGIWIINRFLPDRVRIKGSVVEVMGRY</sequence>
<dbReference type="AlphaFoldDB" id="A0A660SL42"/>
<feature type="active site" description="Tele-AMP-histidine intermediate" evidence="5">
    <location>
        <position position="307"/>
    </location>
</feature>
<dbReference type="Proteomes" id="UP000268469">
    <property type="component" value="Unassembled WGS sequence"/>
</dbReference>
<dbReference type="InterPro" id="IPR023797">
    <property type="entry name" value="RNA3'_phos_cyclase_dom"/>
</dbReference>
<dbReference type="InterPro" id="IPR000228">
    <property type="entry name" value="RNA3'_term_phos_cyc"/>
</dbReference>
<dbReference type="Gene3D" id="3.65.10.20">
    <property type="entry name" value="RNA 3'-terminal phosphate cyclase domain"/>
    <property type="match status" value="1"/>
</dbReference>
<evidence type="ECO:0000256" key="3">
    <source>
        <dbReference type="ARBA" id="ARBA00022741"/>
    </source>
</evidence>
<dbReference type="PANTHER" id="PTHR11096">
    <property type="entry name" value="RNA 3' TERMINAL PHOSPHATE CYCLASE"/>
    <property type="match status" value="1"/>
</dbReference>
<dbReference type="GO" id="GO:0005737">
    <property type="term" value="C:cytoplasm"/>
    <property type="evidence" value="ECO:0007669"/>
    <property type="project" value="UniProtKB-SubCell"/>
</dbReference>
<dbReference type="InterPro" id="IPR017770">
    <property type="entry name" value="RNA3'_term_phos_cyc_type_1"/>
</dbReference>
<evidence type="ECO:0000259" key="7">
    <source>
        <dbReference type="Pfam" id="PF01137"/>
    </source>
</evidence>
<evidence type="ECO:0000256" key="2">
    <source>
        <dbReference type="ARBA" id="ARBA00022598"/>
    </source>
</evidence>
<keyword evidence="5" id="KW-0067">ATP-binding</keyword>
<dbReference type="SUPFAM" id="SSF55205">
    <property type="entry name" value="EPT/RTPC-like"/>
    <property type="match status" value="1"/>
</dbReference>
<evidence type="ECO:0000256" key="4">
    <source>
        <dbReference type="ARBA" id="ARBA00024481"/>
    </source>
</evidence>
<dbReference type="NCBIfam" id="TIGR03399">
    <property type="entry name" value="RNA_3prim_cycl"/>
    <property type="match status" value="1"/>
</dbReference>
<dbReference type="Pfam" id="PF01137">
    <property type="entry name" value="RTC"/>
    <property type="match status" value="1"/>
</dbReference>
<dbReference type="Pfam" id="PF05189">
    <property type="entry name" value="RTC_insert"/>
    <property type="match status" value="1"/>
</dbReference>
<comment type="subcellular location">
    <subcellularLocation>
        <location evidence="5">Cytoplasm</location>
    </subcellularLocation>
</comment>
<comment type="function">
    <text evidence="5">Catalyzes the conversion of 3'-phosphate to a 2',3'-cyclic phosphodiester at the end of RNA. The mechanism of action of the enzyme occurs in 3 steps: (A) adenylation of the enzyme by ATP; (B) transfer of adenylate to an RNA-N3'P to produce RNA-N3'PP5'A; (C) and attack of the adjacent 2'-hydroxyl on the 3'-phosphorus in the diester linkage to produce the cyclic end product. The biological role of this enzyme is unknown but it is likely to function in some aspects of cellular RNA processing.</text>
</comment>
<dbReference type="GO" id="GO:0006396">
    <property type="term" value="P:RNA processing"/>
    <property type="evidence" value="ECO:0007669"/>
    <property type="project" value="UniProtKB-UniRule"/>
</dbReference>
<dbReference type="InterPro" id="IPR036553">
    <property type="entry name" value="RPTC_insert"/>
</dbReference>
<dbReference type="InterPro" id="IPR013791">
    <property type="entry name" value="RNA3'-term_phos_cycl_insert"/>
</dbReference>
<feature type="domain" description="RNA 3'-terminal phosphate cyclase" evidence="7">
    <location>
        <begin position="8"/>
        <end position="324"/>
    </location>
</feature>
<dbReference type="PANTHER" id="PTHR11096:SF0">
    <property type="entry name" value="RNA 3'-TERMINAL PHOSPHATE CYCLASE"/>
    <property type="match status" value="1"/>
</dbReference>
<protein>
    <recommendedName>
        <fullName evidence="5 6">RNA 3'-terminal phosphate cyclase</fullName>
        <shortName evidence="5">RNA cyclase</shortName>
        <shortName evidence="5">RNA-3'-phosphate cyclase</shortName>
        <ecNumber evidence="5 6">6.5.1.4</ecNumber>
    </recommendedName>
</protein>
<accession>A0A660SL42</accession>
<organism evidence="9 10">
    <name type="scientific">candidate division WOR-3 bacterium</name>
    <dbReference type="NCBI Taxonomy" id="2052148"/>
    <lineage>
        <taxon>Bacteria</taxon>
        <taxon>Bacteria division WOR-3</taxon>
    </lineage>
</organism>
<dbReference type="GO" id="GO:0003963">
    <property type="term" value="F:RNA-3'-phosphate cyclase activity"/>
    <property type="evidence" value="ECO:0007669"/>
    <property type="project" value="UniProtKB-UniRule"/>
</dbReference>
<keyword evidence="3 5" id="KW-0547">Nucleotide-binding</keyword>
<evidence type="ECO:0000256" key="6">
    <source>
        <dbReference type="NCBIfam" id="TIGR03399"/>
    </source>
</evidence>
<proteinExistence type="inferred from homology"/>
<dbReference type="HAMAP" id="MF_00200">
    <property type="entry name" value="RTC"/>
    <property type="match status" value="1"/>
</dbReference>
<comment type="catalytic activity">
    <reaction evidence="4 5">
        <text>a 3'-end 3'-phospho-ribonucleotide-RNA + ATP = a 3'-end 2',3'-cyclophospho-ribonucleotide-RNA + AMP + diphosphate</text>
        <dbReference type="Rhea" id="RHEA:23976"/>
        <dbReference type="Rhea" id="RHEA-COMP:10463"/>
        <dbReference type="Rhea" id="RHEA-COMP:10464"/>
        <dbReference type="ChEBI" id="CHEBI:30616"/>
        <dbReference type="ChEBI" id="CHEBI:33019"/>
        <dbReference type="ChEBI" id="CHEBI:83062"/>
        <dbReference type="ChEBI" id="CHEBI:83064"/>
        <dbReference type="ChEBI" id="CHEBI:456215"/>
        <dbReference type="EC" id="6.5.1.4"/>
    </reaction>
</comment>
<dbReference type="EC" id="6.5.1.4" evidence="5 6"/>
<evidence type="ECO:0000256" key="5">
    <source>
        <dbReference type="HAMAP-Rule" id="MF_00200"/>
    </source>
</evidence>
<feature type="binding site" evidence="5">
    <location>
        <position position="104"/>
    </location>
    <ligand>
        <name>ATP</name>
        <dbReference type="ChEBI" id="CHEBI:30616"/>
    </ligand>
</feature>
<evidence type="ECO:0000313" key="10">
    <source>
        <dbReference type="Proteomes" id="UP000268469"/>
    </source>
</evidence>
<evidence type="ECO:0000259" key="8">
    <source>
        <dbReference type="Pfam" id="PF05189"/>
    </source>
</evidence>
<feature type="binding site" evidence="5">
    <location>
        <begin position="281"/>
        <end position="285"/>
    </location>
    <ligand>
        <name>ATP</name>
        <dbReference type="ChEBI" id="CHEBI:30616"/>
    </ligand>
</feature>
<keyword evidence="2 5" id="KW-0436">Ligase</keyword>
<comment type="caution">
    <text evidence="9">The sequence shown here is derived from an EMBL/GenBank/DDBJ whole genome shotgun (WGS) entry which is preliminary data.</text>
</comment>
<reference evidence="9 10" key="1">
    <citation type="submission" date="2018-06" db="EMBL/GenBank/DDBJ databases">
        <title>Extensive metabolic versatility and redundancy in microbially diverse, dynamic hydrothermal sediments.</title>
        <authorList>
            <person name="Dombrowski N."/>
            <person name="Teske A."/>
            <person name="Baker B.J."/>
        </authorList>
    </citation>
    <scope>NUCLEOTIDE SEQUENCE [LARGE SCALE GENOMIC DNA]</scope>
    <source>
        <strain evidence="9">B36_G15</strain>
    </source>
</reference>
<dbReference type="EMBL" id="QNBE01000006">
    <property type="protein sequence ID" value="RKX71565.1"/>
    <property type="molecule type" value="Genomic_DNA"/>
</dbReference>
<dbReference type="NCBIfam" id="NF003246">
    <property type="entry name" value="PRK04204.1-2"/>
    <property type="match status" value="1"/>
</dbReference>
<dbReference type="InterPro" id="IPR037136">
    <property type="entry name" value="RNA3'_phos_cyclase_dom_sf"/>
</dbReference>
<dbReference type="Gene3D" id="3.30.360.20">
    <property type="entry name" value="RNA 3'-terminal phosphate cyclase, insert domain"/>
    <property type="match status" value="1"/>
</dbReference>
<dbReference type="GO" id="GO:0005524">
    <property type="term" value="F:ATP binding"/>
    <property type="evidence" value="ECO:0007669"/>
    <property type="project" value="UniProtKB-KW"/>
</dbReference>